<dbReference type="SUPFAM" id="SSF47413">
    <property type="entry name" value="lambda repressor-like DNA-binding domains"/>
    <property type="match status" value="1"/>
</dbReference>
<dbReference type="InterPro" id="IPR001387">
    <property type="entry name" value="Cro/C1-type_HTH"/>
</dbReference>
<dbReference type="SUPFAM" id="SSF48452">
    <property type="entry name" value="TPR-like"/>
    <property type="match status" value="1"/>
</dbReference>
<reference evidence="1 2" key="1">
    <citation type="submission" date="2016-10" db="EMBL/GenBank/DDBJ databases">
        <authorList>
            <person name="de Groot N.N."/>
        </authorList>
    </citation>
    <scope>NUCLEOTIDE SEQUENCE [LARGE SCALE GENOMIC DNA]</scope>
    <source>
        <strain evidence="1 2">DSM 44993</strain>
    </source>
</reference>
<dbReference type="OrthoDB" id="3213425at2"/>
<dbReference type="GO" id="GO:0003677">
    <property type="term" value="F:DNA binding"/>
    <property type="evidence" value="ECO:0007669"/>
    <property type="project" value="InterPro"/>
</dbReference>
<dbReference type="AlphaFoldDB" id="A0A1H8YJV5"/>
<keyword evidence="2" id="KW-1185">Reference proteome</keyword>
<evidence type="ECO:0000313" key="1">
    <source>
        <dbReference type="EMBL" id="SEP52440.1"/>
    </source>
</evidence>
<evidence type="ECO:0008006" key="3">
    <source>
        <dbReference type="Google" id="ProtNLM"/>
    </source>
</evidence>
<dbReference type="STRING" id="394193.SAMN04489732_120103"/>
<dbReference type="InterPro" id="IPR010982">
    <property type="entry name" value="Lambda_DNA-bd_dom_sf"/>
</dbReference>
<proteinExistence type="predicted"/>
<dbReference type="Proteomes" id="UP000198582">
    <property type="component" value="Unassembled WGS sequence"/>
</dbReference>
<gene>
    <name evidence="1" type="ORF">SAMN04489732_120103</name>
</gene>
<dbReference type="Gene3D" id="1.25.40.10">
    <property type="entry name" value="Tetratricopeptide repeat domain"/>
    <property type="match status" value="1"/>
</dbReference>
<dbReference type="EMBL" id="FOEF01000020">
    <property type="protein sequence ID" value="SEP52440.1"/>
    <property type="molecule type" value="Genomic_DNA"/>
</dbReference>
<dbReference type="Gene3D" id="1.10.260.40">
    <property type="entry name" value="lambda repressor-like DNA-binding domains"/>
    <property type="match status" value="1"/>
</dbReference>
<dbReference type="CDD" id="cd00093">
    <property type="entry name" value="HTH_XRE"/>
    <property type="match status" value="1"/>
</dbReference>
<organism evidence="1 2">
    <name type="scientific">Amycolatopsis saalfeldensis</name>
    <dbReference type="NCBI Taxonomy" id="394193"/>
    <lineage>
        <taxon>Bacteria</taxon>
        <taxon>Bacillati</taxon>
        <taxon>Actinomycetota</taxon>
        <taxon>Actinomycetes</taxon>
        <taxon>Pseudonocardiales</taxon>
        <taxon>Pseudonocardiaceae</taxon>
        <taxon>Amycolatopsis</taxon>
    </lineage>
</organism>
<sequence>MRATIYEQGPPDPGVWEERPMREALAARDIAAVFRLLKAHGVSQRRIAWLTGQSQPEVSDIARGRVVMAYEVLSRIATGLQIPRGYMGLAYAPDAGSAGLVPDGSGASSWLGTGVVGGEGGSEVERRAFIALAAQAALVGVSAADWDRIRIRPSAPVTVGQLGVSDAAALESSVVFYRAQDDALGGGAVRSAITGHLDWATGLLDAPAADAAVRARVMTAVADLHSVAGWASFDTGDHSAAQRHFANALVLAKQSDRSDLAAKVLFQSGRVLLHGRDAIAALKLFQLGQAAADDAHCPRAAALLTLNAAWAYAEMGKPAQASEMLARAGDALAREQDPDQAPSWLAFMGHAEIDGITGMTANALAARDRGYAEQAAEHATRSRAARPESDARSRTSDLLAIAANLLRAGDQAAGMTAAREALSAVRALHSRRLTDRLGWISQAASLYPRSDDARQVVADIATVRGGHAPAV</sequence>
<protein>
    <recommendedName>
        <fullName evidence="3">Helix-turn-helix domain-containing protein</fullName>
    </recommendedName>
</protein>
<name>A0A1H8YJV5_9PSEU</name>
<evidence type="ECO:0000313" key="2">
    <source>
        <dbReference type="Proteomes" id="UP000198582"/>
    </source>
</evidence>
<dbReference type="InterPro" id="IPR011990">
    <property type="entry name" value="TPR-like_helical_dom_sf"/>
</dbReference>
<accession>A0A1H8YJV5</accession>